<keyword evidence="2" id="KW-1185">Reference proteome</keyword>
<protein>
    <recommendedName>
        <fullName evidence="3">DUF1045 domain-containing protein</fullName>
    </recommendedName>
</protein>
<dbReference type="InterPro" id="IPR009389">
    <property type="entry name" value="DUF1045"/>
</dbReference>
<accession>A0ABM8W8H8</accession>
<dbReference type="Proteomes" id="UP000706525">
    <property type="component" value="Unassembled WGS sequence"/>
</dbReference>
<dbReference type="RefSeq" id="WP_223980366.1">
    <property type="nucleotide sequence ID" value="NZ_CAJZAG010000001.1"/>
</dbReference>
<name>A0ABM8W8H8_9BURK</name>
<evidence type="ECO:0000313" key="1">
    <source>
        <dbReference type="EMBL" id="CAG9163488.1"/>
    </source>
</evidence>
<reference evidence="1 2" key="1">
    <citation type="submission" date="2021-08" db="EMBL/GenBank/DDBJ databases">
        <authorList>
            <person name="Peeters C."/>
        </authorList>
    </citation>
    <scope>NUCLEOTIDE SEQUENCE [LARGE SCALE GENOMIC DNA]</scope>
    <source>
        <strain evidence="1 2">LMG 32289</strain>
    </source>
</reference>
<proteinExistence type="predicted"/>
<comment type="caution">
    <text evidence="1">The sequence shown here is derived from an EMBL/GenBank/DDBJ whole genome shotgun (WGS) entry which is preliminary data.</text>
</comment>
<sequence length="236" mass="25944">MQAHRYAIYLAPAEPFRTFGAQWLGAAALPAPADDDARRPAWVEAPAHYGLHATLKPPFRLAEGTDAGLLDRTARVFARGRMAFNVPLELRALRGFIAWCLGEHPEGVRQMHALADDAVRAFEPFRAPATPAELARRNPDRLSDAQRAMLTQWGYPYLFETFAFHITLSGMLAEPDLHDAMALLERLSAPLRDVPLHVDGISIFVQPAAGDDFMIGRHYAFDGTVTDGAGAAYLVP</sequence>
<dbReference type="Pfam" id="PF06299">
    <property type="entry name" value="DUF1045"/>
    <property type="match status" value="1"/>
</dbReference>
<evidence type="ECO:0000313" key="2">
    <source>
        <dbReference type="Proteomes" id="UP000706525"/>
    </source>
</evidence>
<dbReference type="EMBL" id="CAJZAG010000001">
    <property type="protein sequence ID" value="CAG9163488.1"/>
    <property type="molecule type" value="Genomic_DNA"/>
</dbReference>
<gene>
    <name evidence="1" type="ORF">LMG32289_00039</name>
</gene>
<organism evidence="1 2">
    <name type="scientific">Cupriavidus pampae</name>
    <dbReference type="NCBI Taxonomy" id="659251"/>
    <lineage>
        <taxon>Bacteria</taxon>
        <taxon>Pseudomonadati</taxon>
        <taxon>Pseudomonadota</taxon>
        <taxon>Betaproteobacteria</taxon>
        <taxon>Burkholderiales</taxon>
        <taxon>Burkholderiaceae</taxon>
        <taxon>Cupriavidus</taxon>
    </lineage>
</organism>
<evidence type="ECO:0008006" key="3">
    <source>
        <dbReference type="Google" id="ProtNLM"/>
    </source>
</evidence>